<dbReference type="AlphaFoldDB" id="A0AA42LA91"/>
<name>A0AA42LA91_ACIJO</name>
<accession>A0AA42LA91</accession>
<reference evidence="1" key="1">
    <citation type="submission" date="2022-09" db="EMBL/GenBank/DDBJ databases">
        <title>Intensive care unit water sources are persistently colonized with multi-drug resistant bacteria and are the site of extensive horizontal gene transfer of antibiotic resistance genes.</title>
        <authorList>
            <person name="Diorio-Toth L."/>
        </authorList>
    </citation>
    <scope>NUCLEOTIDE SEQUENCE</scope>
    <source>
        <strain evidence="1">GD03851</strain>
    </source>
</reference>
<gene>
    <name evidence="1" type="ORF">N5D11_07495</name>
</gene>
<dbReference type="GO" id="GO:0006355">
    <property type="term" value="P:regulation of DNA-templated transcription"/>
    <property type="evidence" value="ECO:0007669"/>
    <property type="project" value="InterPro"/>
</dbReference>
<dbReference type="EMBL" id="JAOCDR010000011">
    <property type="protein sequence ID" value="MDH0655961.1"/>
    <property type="molecule type" value="Genomic_DNA"/>
</dbReference>
<dbReference type="RefSeq" id="WP_227556863.1">
    <property type="nucleotide sequence ID" value="NZ_CP068195.1"/>
</dbReference>
<evidence type="ECO:0000313" key="1">
    <source>
        <dbReference type="EMBL" id="MDH0655961.1"/>
    </source>
</evidence>
<organism evidence="1 2">
    <name type="scientific">Acinetobacter johnsonii</name>
    <dbReference type="NCBI Taxonomy" id="40214"/>
    <lineage>
        <taxon>Bacteria</taxon>
        <taxon>Pseudomonadati</taxon>
        <taxon>Pseudomonadota</taxon>
        <taxon>Gammaproteobacteria</taxon>
        <taxon>Moraxellales</taxon>
        <taxon>Moraxellaceae</taxon>
        <taxon>Acinetobacter</taxon>
    </lineage>
</organism>
<dbReference type="CDD" id="cd22233">
    <property type="entry name" value="RHH_CopAso-like"/>
    <property type="match status" value="1"/>
</dbReference>
<dbReference type="Proteomes" id="UP001161099">
    <property type="component" value="Unassembled WGS sequence"/>
</dbReference>
<proteinExistence type="predicted"/>
<comment type="caution">
    <text evidence="1">The sequence shown here is derived from an EMBL/GenBank/DDBJ whole genome shotgun (WGS) entry which is preliminary data.</text>
</comment>
<evidence type="ECO:0000313" key="2">
    <source>
        <dbReference type="Proteomes" id="UP001161099"/>
    </source>
</evidence>
<dbReference type="InterPro" id="IPR010985">
    <property type="entry name" value="Ribbon_hlx_hlx"/>
</dbReference>
<sequence>MLMLRLPDELEKRLEKLATCTQRTKSFYAREAILMSLEVLEEKYMNENKTLKNNSKSFYDLLVDEFSLPVNLVTEARKSPFTMFSKDGKLFVHNSKDNIRPLDEGPANGFYKIFKETGSITPVSYRDVTFNSSYFLAAVHHLKEKGVL</sequence>
<protein>
    <submittedName>
        <fullName evidence="1">Ribbon-helix-helix domain-containing protein</fullName>
    </submittedName>
</protein>
<dbReference type="SUPFAM" id="SSF47598">
    <property type="entry name" value="Ribbon-helix-helix"/>
    <property type="match status" value="1"/>
</dbReference>